<dbReference type="InterPro" id="IPR036097">
    <property type="entry name" value="HisK_dim/P_sf"/>
</dbReference>
<dbReference type="CDD" id="cd00082">
    <property type="entry name" value="HisKA"/>
    <property type="match status" value="1"/>
</dbReference>
<dbReference type="Pfam" id="PF02518">
    <property type="entry name" value="HATPase_c"/>
    <property type="match status" value="1"/>
</dbReference>
<feature type="domain" description="HAMP" evidence="12">
    <location>
        <begin position="469"/>
        <end position="521"/>
    </location>
</feature>
<feature type="domain" description="HAMP" evidence="12">
    <location>
        <begin position="285"/>
        <end position="337"/>
    </location>
</feature>
<evidence type="ECO:0000256" key="4">
    <source>
        <dbReference type="ARBA" id="ARBA00022553"/>
    </source>
</evidence>
<evidence type="ECO:0000259" key="11">
    <source>
        <dbReference type="PROSITE" id="PS50110"/>
    </source>
</evidence>
<dbReference type="PROSITE" id="PS50109">
    <property type="entry name" value="HIS_KIN"/>
    <property type="match status" value="1"/>
</dbReference>
<dbReference type="EC" id="2.7.13.3" evidence="3"/>
<dbReference type="SMART" id="SM00448">
    <property type="entry name" value="REC"/>
    <property type="match status" value="2"/>
</dbReference>
<dbReference type="Gene3D" id="3.30.450.40">
    <property type="match status" value="1"/>
</dbReference>
<comment type="catalytic activity">
    <reaction evidence="1">
        <text>ATP + protein L-histidine = ADP + protein N-phospho-L-histidine.</text>
        <dbReference type="EC" id="2.7.13.3"/>
    </reaction>
</comment>
<feature type="domain" description="HAMP" evidence="12">
    <location>
        <begin position="561"/>
        <end position="613"/>
    </location>
</feature>
<dbReference type="FunFam" id="3.30.565.10:FF:000010">
    <property type="entry name" value="Sensor histidine kinase RcsC"/>
    <property type="match status" value="1"/>
</dbReference>
<evidence type="ECO:0000256" key="9">
    <source>
        <dbReference type="SAM" id="MobiDB-lite"/>
    </source>
</evidence>
<dbReference type="Gene3D" id="3.30.565.10">
    <property type="entry name" value="Histidine kinase-like ATPase, C-terminal domain"/>
    <property type="match status" value="1"/>
</dbReference>
<keyword evidence="7" id="KW-0902">Two-component regulatory system</keyword>
<feature type="domain" description="HAMP" evidence="12">
    <location>
        <begin position="377"/>
        <end position="429"/>
    </location>
</feature>
<accession>A0A2A2GGL5</accession>
<name>A0A2A2GGL5_9RHOB</name>
<dbReference type="RefSeq" id="WP_095640566.1">
    <property type="nucleotide sequence ID" value="NZ_NSJZ01000010.1"/>
</dbReference>
<evidence type="ECO:0000256" key="3">
    <source>
        <dbReference type="ARBA" id="ARBA00012438"/>
    </source>
</evidence>
<proteinExistence type="predicted"/>
<evidence type="ECO:0000256" key="1">
    <source>
        <dbReference type="ARBA" id="ARBA00000085"/>
    </source>
</evidence>
<keyword evidence="6 13" id="KW-0418">Kinase</keyword>
<dbReference type="SUPFAM" id="SSF52172">
    <property type="entry name" value="CheY-like"/>
    <property type="match status" value="2"/>
</dbReference>
<feature type="modified residue" description="4-aspartylphosphate" evidence="8">
    <location>
        <position position="1683"/>
    </location>
</feature>
<dbReference type="Proteomes" id="UP000218023">
    <property type="component" value="Unassembled WGS sequence"/>
</dbReference>
<feature type="domain" description="HAMP" evidence="12">
    <location>
        <begin position="653"/>
        <end position="705"/>
    </location>
</feature>
<evidence type="ECO:0000313" key="13">
    <source>
        <dbReference type="EMBL" id="PAU96776.1"/>
    </source>
</evidence>
<feature type="region of interest" description="Disordered" evidence="9">
    <location>
        <begin position="1322"/>
        <end position="1362"/>
    </location>
</feature>
<dbReference type="InterPro" id="IPR003661">
    <property type="entry name" value="HisK_dim/P_dom"/>
</dbReference>
<protein>
    <recommendedName>
        <fullName evidence="3">histidine kinase</fullName>
        <ecNumber evidence="3">2.7.13.3</ecNumber>
    </recommendedName>
</protein>
<dbReference type="InterPro" id="IPR005467">
    <property type="entry name" value="His_kinase_dom"/>
</dbReference>
<feature type="modified residue" description="4-aspartylphosphate" evidence="8">
    <location>
        <position position="1417"/>
    </location>
</feature>
<dbReference type="Pfam" id="PF00672">
    <property type="entry name" value="HAMP"/>
    <property type="match status" value="4"/>
</dbReference>
<dbReference type="SMART" id="SM00304">
    <property type="entry name" value="HAMP"/>
    <property type="match status" value="8"/>
</dbReference>
<dbReference type="Pfam" id="PF18947">
    <property type="entry name" value="HAMP_2"/>
    <property type="match status" value="3"/>
</dbReference>
<dbReference type="PRINTS" id="PR00344">
    <property type="entry name" value="BCTRLSENSOR"/>
</dbReference>
<dbReference type="SUPFAM" id="SSF55781">
    <property type="entry name" value="GAF domain-like"/>
    <property type="match status" value="1"/>
</dbReference>
<keyword evidence="4 8" id="KW-0597">Phosphoprotein</keyword>
<keyword evidence="5" id="KW-0808">Transferase</keyword>
<feature type="domain" description="Response regulatory" evidence="11">
    <location>
        <begin position="1633"/>
        <end position="1750"/>
    </location>
</feature>
<dbReference type="InterPro" id="IPR004358">
    <property type="entry name" value="Sig_transdc_His_kin-like_C"/>
</dbReference>
<dbReference type="SUPFAM" id="SSF55874">
    <property type="entry name" value="ATPase domain of HSP90 chaperone/DNA topoisomerase II/histidine kinase"/>
    <property type="match status" value="1"/>
</dbReference>
<reference evidence="13 14" key="1">
    <citation type="submission" date="2017-09" db="EMBL/GenBank/DDBJ databases">
        <title>Paracoccus alkalisoli sp. nov., isolated from saline alkaline soil.</title>
        <authorList>
            <person name="Dong X."/>
            <person name="Zhang G."/>
        </authorList>
    </citation>
    <scope>NUCLEOTIDE SEQUENCE [LARGE SCALE GENOMIC DNA]</scope>
    <source>
        <strain evidence="13 14">WN007</strain>
    </source>
</reference>
<dbReference type="PANTHER" id="PTHR45339:SF1">
    <property type="entry name" value="HYBRID SIGNAL TRANSDUCTION HISTIDINE KINASE J"/>
    <property type="match status" value="1"/>
</dbReference>
<dbReference type="PROSITE" id="PS50110">
    <property type="entry name" value="RESPONSE_REGULATORY"/>
    <property type="match status" value="2"/>
</dbReference>
<evidence type="ECO:0000259" key="12">
    <source>
        <dbReference type="PROSITE" id="PS50885"/>
    </source>
</evidence>
<dbReference type="Gene3D" id="3.40.50.2300">
    <property type="match status" value="2"/>
</dbReference>
<evidence type="ECO:0000259" key="10">
    <source>
        <dbReference type="PROSITE" id="PS50109"/>
    </source>
</evidence>
<feature type="domain" description="HAMP" evidence="12">
    <location>
        <begin position="745"/>
        <end position="797"/>
    </location>
</feature>
<feature type="domain" description="HAMP" evidence="12">
    <location>
        <begin position="193"/>
        <end position="245"/>
    </location>
</feature>
<dbReference type="Gene3D" id="1.20.120.1530">
    <property type="match status" value="4"/>
</dbReference>
<evidence type="ECO:0000256" key="8">
    <source>
        <dbReference type="PROSITE-ProRule" id="PRU00169"/>
    </source>
</evidence>
<feature type="domain" description="HAMP" evidence="12">
    <location>
        <begin position="14"/>
        <end position="56"/>
    </location>
</feature>
<feature type="domain" description="Response regulatory" evidence="11">
    <location>
        <begin position="1368"/>
        <end position="1480"/>
    </location>
</feature>
<organism evidence="13 14">
    <name type="scientific">Paracoccus salipaludis</name>
    <dbReference type="NCBI Taxonomy" id="2032623"/>
    <lineage>
        <taxon>Bacteria</taxon>
        <taxon>Pseudomonadati</taxon>
        <taxon>Pseudomonadota</taxon>
        <taxon>Alphaproteobacteria</taxon>
        <taxon>Rhodobacterales</taxon>
        <taxon>Paracoccaceae</taxon>
        <taxon>Paracoccus</taxon>
    </lineage>
</organism>
<feature type="compositionally biased region" description="Basic and acidic residues" evidence="9">
    <location>
        <begin position="985"/>
        <end position="1004"/>
    </location>
</feature>
<dbReference type="SMART" id="SM00065">
    <property type="entry name" value="GAF"/>
    <property type="match status" value="1"/>
</dbReference>
<dbReference type="Pfam" id="PF00072">
    <property type="entry name" value="Response_reg"/>
    <property type="match status" value="2"/>
</dbReference>
<dbReference type="InterPro" id="IPR001789">
    <property type="entry name" value="Sig_transdc_resp-reg_receiver"/>
</dbReference>
<dbReference type="SUPFAM" id="SSF47384">
    <property type="entry name" value="Homodimeric domain of signal transducing histidine kinase"/>
    <property type="match status" value="1"/>
</dbReference>
<dbReference type="SMART" id="SM00388">
    <property type="entry name" value="HisKA"/>
    <property type="match status" value="1"/>
</dbReference>
<comment type="subcellular location">
    <subcellularLocation>
        <location evidence="2">Membrane</location>
    </subcellularLocation>
</comment>
<dbReference type="EMBL" id="NSJZ01000010">
    <property type="protein sequence ID" value="PAU96776.1"/>
    <property type="molecule type" value="Genomic_DNA"/>
</dbReference>
<dbReference type="SUPFAM" id="SSF58104">
    <property type="entry name" value="Methyl-accepting chemotaxis protein (MCP) signaling domain"/>
    <property type="match status" value="3"/>
</dbReference>
<comment type="caution">
    <text evidence="13">The sequence shown here is derived from an EMBL/GenBank/DDBJ whole genome shotgun (WGS) entry which is preliminary data.</text>
</comment>
<dbReference type="CDD" id="cd17546">
    <property type="entry name" value="REC_hyHK_CKI1_RcsC-like"/>
    <property type="match status" value="1"/>
</dbReference>
<feature type="domain" description="Histidine kinase" evidence="10">
    <location>
        <begin position="1042"/>
        <end position="1275"/>
    </location>
</feature>
<gene>
    <name evidence="13" type="ORF">CK240_11895</name>
</gene>
<dbReference type="InterPro" id="IPR029016">
    <property type="entry name" value="GAF-like_dom_sf"/>
</dbReference>
<evidence type="ECO:0000313" key="14">
    <source>
        <dbReference type="Proteomes" id="UP000218023"/>
    </source>
</evidence>
<dbReference type="GO" id="GO:0000155">
    <property type="term" value="F:phosphorelay sensor kinase activity"/>
    <property type="evidence" value="ECO:0007669"/>
    <property type="project" value="InterPro"/>
</dbReference>
<dbReference type="PROSITE" id="PS50885">
    <property type="entry name" value="HAMP"/>
    <property type="match status" value="9"/>
</dbReference>
<dbReference type="GO" id="GO:0016020">
    <property type="term" value="C:membrane"/>
    <property type="evidence" value="ECO:0007669"/>
    <property type="project" value="UniProtKB-SubCell"/>
</dbReference>
<sequence>MPQNLTQTDGTPVALTAALRALARGDFSITLLEDGDDAPLAEAYNMLADQNRALVGELARLQHAVVQEGQTNERIHLEGATGGWREAVDSVNGLIQGSMLHGEGITRVVRAVAEGDLSQSVPLEFGGRPLRGDLLQTADAINTMVDRLKSFASEVSRVAREVGTEGKLGGQARVEGVAGTWRDLTDNVNAMASNLTGQLRNIADVTTAVARGDLSKKITVDVQGELLALKNTVNTMVDQLNAFASEVTRVAREVGTEGKLGGQARVEGVAGTWRDLTDSVNGMAGNLTIQLRDVSKVATAIASGDLTQQITVDAQGEILQIKQVINTMVEQLSSFASEVTRVAREVGTEGILGGQAEVEGVAGTWRRLTQSVNGLATNLTNQVREIAEVTTAVARGDLSKKIAVDAKGEIAELKNTINTMVDQLSAFASEVTRVAREVGTEGRLGGQARVEGVAGTWADLTGRVNQMAENLTGQVRNIAEVTTAVARGDLSKKITVQVQGEMQELKETINTMVDRLNRFAFEVTRVARDVGTEGKLGGEARVEGVEGTWRDLTENVNGLASNLTEQVRNIAEVTTAVARGDLSKKITVDAKGEILALKNTINTMVDQLNAFASEVTRVAREVGTQGKLGGQAQVPGVAGTWADLTNNVNLMADNLTNQVRGIARVVTAVANGDLKRKLTLDVKGEIAELAETINEMIDTLATFGDQVTDVAREVGIEGKLGGQARVPGASGLWRDLTDNVNQLAANLTTQVRAIAEVATAVAEGDLTRSISVEAKGEVDALKNDINRMITNLRDTTEVNREQDWLKTNLTRFTRLMQGQRDLETVCNVLLSGLAPLINVQHGAIWLAHEDSDGAVFELAATYAMTERKFLASRIRPREGLIGQCAVERERILLTNVPGDYVRIRSGLGEAAPLNIVALPVLFEERVLAIIELASFNRFTETHVAFLDQLVESIGVVLNGISASMRTETLLSQSQILASELQSQQDELRSSNGRLEEQATRMRESEEMLRQQQEALRVKNEELEEKAEQLALTSKYKSEFLANMSHELRTPLNSLLILSKLLAENSRGNLSEKQIEQASTIHAAGDDLLRMINDILDLSKIESGTVVLNLESMRFGDFAQAMDRQFRAMAEQKGLDFTIDLAPDLPAAMTTDSMRLQQVVKNLLSNALKFTERGSVRMDVAMVPPGQSFRNARLAAATRRVAITVTDTGIGVAPAQQQVIFEAFQQADGTTSRRYGGTGLGLSISRELATLLGGEIRLESTQGKGSRFTLYLPLENGLAEPEADEILPWPAAPVSLPAPSASASRPAQTAAPEAASYLVRTEADAPSGSGTGNGSSAEISSDAGRIGGPASAVPAPLGASPRRNGGRPLVAIVEDDPVFAGILQDIATERGFAGLIIGRGRELPSVIRHQRPDAVSLDIQLPDVDGWALVDRITTDREMRHLPVHLISVVDDEERLRGRGIEYSGKPVSRERLIEVFDNLKAQATRRSWRVVLVRPNARLTAELRALLEAVDGLVVDEVTPGKAAAALQSPADAVLIVAPTADKAVCELLAALAGRREPLPVMVGLDAAPGAEAAAALARAGAELVIRTDAGGEGQLLDRLVATLKLRWDSLPEALRAAITAVRTRDELLDGQRVAVIDDDIRNIFSMTALLEDHGIEVVSAESGAAGLALLNAQPELAAVLVDIMMPEMDGYEVIRRIRADARFRDLPLIAVTAKAMAEDRERCFNAGASDYLSKPVEKEELIAVLRTWVKRRKPRGSTPGTLA</sequence>
<dbReference type="InterPro" id="IPR036890">
    <property type="entry name" value="HATPase_C_sf"/>
</dbReference>
<dbReference type="InterPro" id="IPR011006">
    <property type="entry name" value="CheY-like_superfamily"/>
</dbReference>
<dbReference type="CDD" id="cd16922">
    <property type="entry name" value="HATPase_EvgS-ArcB-TorS-like"/>
    <property type="match status" value="1"/>
</dbReference>
<evidence type="ECO:0000256" key="7">
    <source>
        <dbReference type="ARBA" id="ARBA00023012"/>
    </source>
</evidence>
<dbReference type="Gene3D" id="1.10.287.130">
    <property type="match status" value="1"/>
</dbReference>
<dbReference type="Pfam" id="PF00512">
    <property type="entry name" value="HisKA"/>
    <property type="match status" value="1"/>
</dbReference>
<dbReference type="CDD" id="cd06225">
    <property type="entry name" value="HAMP"/>
    <property type="match status" value="8"/>
</dbReference>
<dbReference type="SMART" id="SM00387">
    <property type="entry name" value="HATPase_c"/>
    <property type="match status" value="1"/>
</dbReference>
<dbReference type="OrthoDB" id="9801651at2"/>
<dbReference type="InterPro" id="IPR003594">
    <property type="entry name" value="HATPase_dom"/>
</dbReference>
<evidence type="ECO:0000256" key="2">
    <source>
        <dbReference type="ARBA" id="ARBA00004370"/>
    </source>
</evidence>
<feature type="region of interest" description="Disordered" evidence="9">
    <location>
        <begin position="983"/>
        <end position="1004"/>
    </location>
</feature>
<dbReference type="Pfam" id="PF13185">
    <property type="entry name" value="GAF_2"/>
    <property type="match status" value="1"/>
</dbReference>
<dbReference type="InterPro" id="IPR003018">
    <property type="entry name" value="GAF"/>
</dbReference>
<dbReference type="InterPro" id="IPR003660">
    <property type="entry name" value="HAMP_dom"/>
</dbReference>
<keyword evidence="14" id="KW-1185">Reference proteome</keyword>
<dbReference type="FunFam" id="1.20.120.1530:FF:000002">
    <property type="entry name" value="Two-component osmosensing histidine kinase"/>
    <property type="match status" value="4"/>
</dbReference>
<evidence type="ECO:0000256" key="6">
    <source>
        <dbReference type="ARBA" id="ARBA00022777"/>
    </source>
</evidence>
<feature type="domain" description="HAMP" evidence="12">
    <location>
        <begin position="105"/>
        <end position="153"/>
    </location>
</feature>
<evidence type="ECO:0000256" key="5">
    <source>
        <dbReference type="ARBA" id="ARBA00022679"/>
    </source>
</evidence>
<dbReference type="PANTHER" id="PTHR45339">
    <property type="entry name" value="HYBRID SIGNAL TRANSDUCTION HISTIDINE KINASE J"/>
    <property type="match status" value="1"/>
</dbReference>